<proteinExistence type="predicted"/>
<protein>
    <submittedName>
        <fullName evidence="3">Uncharacterized protein</fullName>
    </submittedName>
</protein>
<evidence type="ECO:0000256" key="2">
    <source>
        <dbReference type="SAM" id="SignalP"/>
    </source>
</evidence>
<accession>A0A426ZUF5</accession>
<evidence type="ECO:0000313" key="4">
    <source>
        <dbReference type="Proteomes" id="UP000287651"/>
    </source>
</evidence>
<dbReference type="PANTHER" id="PTHR36355:SF1">
    <property type="entry name" value="EXPRESSED PROTEIN"/>
    <property type="match status" value="1"/>
</dbReference>
<comment type="caution">
    <text evidence="3">The sequence shown here is derived from an EMBL/GenBank/DDBJ whole genome shotgun (WGS) entry which is preliminary data.</text>
</comment>
<feature type="signal peptide" evidence="2">
    <location>
        <begin position="1"/>
        <end position="20"/>
    </location>
</feature>
<dbReference type="Proteomes" id="UP000287651">
    <property type="component" value="Unassembled WGS sequence"/>
</dbReference>
<keyword evidence="2" id="KW-0732">Signal</keyword>
<feature type="chain" id="PRO_5019021469" evidence="2">
    <location>
        <begin position="21"/>
        <end position="170"/>
    </location>
</feature>
<evidence type="ECO:0000256" key="1">
    <source>
        <dbReference type="SAM" id="MobiDB-lite"/>
    </source>
</evidence>
<reference evidence="3 4" key="1">
    <citation type="journal article" date="2014" name="Agronomy (Basel)">
        <title>A Draft Genome Sequence for Ensete ventricosum, the Drought-Tolerant Tree Against Hunger.</title>
        <authorList>
            <person name="Harrison J."/>
            <person name="Moore K.A."/>
            <person name="Paszkiewicz K."/>
            <person name="Jones T."/>
            <person name="Grant M."/>
            <person name="Ambacheew D."/>
            <person name="Muzemil S."/>
            <person name="Studholme D.J."/>
        </authorList>
    </citation>
    <scope>NUCLEOTIDE SEQUENCE [LARGE SCALE GENOMIC DNA]</scope>
</reference>
<organism evidence="3 4">
    <name type="scientific">Ensete ventricosum</name>
    <name type="common">Abyssinian banana</name>
    <name type="synonym">Musa ensete</name>
    <dbReference type="NCBI Taxonomy" id="4639"/>
    <lineage>
        <taxon>Eukaryota</taxon>
        <taxon>Viridiplantae</taxon>
        <taxon>Streptophyta</taxon>
        <taxon>Embryophyta</taxon>
        <taxon>Tracheophyta</taxon>
        <taxon>Spermatophyta</taxon>
        <taxon>Magnoliopsida</taxon>
        <taxon>Liliopsida</taxon>
        <taxon>Zingiberales</taxon>
        <taxon>Musaceae</taxon>
        <taxon>Ensete</taxon>
    </lineage>
</organism>
<name>A0A426ZUF5_ENSVE</name>
<dbReference type="EMBL" id="AMZH03004981">
    <property type="protein sequence ID" value="RRT67605.1"/>
    <property type="molecule type" value="Genomic_DNA"/>
</dbReference>
<feature type="region of interest" description="Disordered" evidence="1">
    <location>
        <begin position="96"/>
        <end position="133"/>
    </location>
</feature>
<dbReference type="PANTHER" id="PTHR36355">
    <property type="entry name" value="EXPRESSED PROTEIN"/>
    <property type="match status" value="1"/>
</dbReference>
<evidence type="ECO:0000313" key="3">
    <source>
        <dbReference type="EMBL" id="RRT67605.1"/>
    </source>
</evidence>
<dbReference type="AlphaFoldDB" id="A0A426ZUF5"/>
<sequence>MNICHVGATFLFAFFPLEVSETTIPFGLLCLAEQLVPCSAPANAFARLRLFANTVPTAPFKASSDELLRKFAELDDGTPAGPSALLRHAPPIVTRKESRRTVSPLSSAGDEAARARRRRKSKGGLPERKSLLPISNRRPASLLRKMRIRRPEDGAPGIGIVLAMALEKVR</sequence>
<gene>
    <name evidence="3" type="ORF">B296_00017620</name>
</gene>